<dbReference type="EMBL" id="MRTJ01000027">
    <property type="protein sequence ID" value="OMF04967.1"/>
    <property type="molecule type" value="Genomic_DNA"/>
</dbReference>
<evidence type="ECO:0000256" key="3">
    <source>
        <dbReference type="ARBA" id="ARBA00034301"/>
    </source>
</evidence>
<dbReference type="InterPro" id="IPR001279">
    <property type="entry name" value="Metallo-B-lactamas"/>
</dbReference>
<evidence type="ECO:0000256" key="1">
    <source>
        <dbReference type="ARBA" id="ARBA00022801"/>
    </source>
</evidence>
<dbReference type="PANTHER" id="PTHR43546:SF9">
    <property type="entry name" value="L-ASCORBATE-6-PHOSPHATE LACTONASE ULAG-RELATED"/>
    <property type="match status" value="1"/>
</dbReference>
<dbReference type="PANTHER" id="PTHR43546">
    <property type="entry name" value="UPF0173 METAL-DEPENDENT HYDROLASE MJ1163-RELATED"/>
    <property type="match status" value="1"/>
</dbReference>
<dbReference type="InterPro" id="IPR050114">
    <property type="entry name" value="UPF0173_UPF0282_UlaG_hydrolase"/>
</dbReference>
<organism evidence="6 7">
    <name type="scientific">Paenibacillus amylolyticus</name>
    <dbReference type="NCBI Taxonomy" id="1451"/>
    <lineage>
        <taxon>Bacteria</taxon>
        <taxon>Bacillati</taxon>
        <taxon>Bacillota</taxon>
        <taxon>Bacilli</taxon>
        <taxon>Bacillales</taxon>
        <taxon>Paenibacillaceae</taxon>
        <taxon>Paenibacillus</taxon>
    </lineage>
</organism>
<keyword evidence="1" id="KW-0378">Hydrolase</keyword>
<sequence>MYITQIRNATLKIKYGKKIFLVDPMLSKKGEIPPFAPPHAPMPMSGNLESNPITELPMSVNEILEGVDALIVTHLHPDHWDPAASEQIDKQIPLFSQNEDDATTLREQGFKNVYVIGDKTHFEGISLTHTNGKHASVDEMLAISGPACGVVFKHESEKTVYLLGDTVWYDEVENNLQKYQPDVVIINAGNNQFEIGGPLIMGAEGVLKVHQTLPEAELFATHMEAVNHAYLTRKELKDFAKEHGFGAKLSVPEDGEKLEY</sequence>
<protein>
    <recommendedName>
        <fullName evidence="5">Metallo-beta-lactamase domain-containing protein</fullName>
    </recommendedName>
</protein>
<dbReference type="OrthoDB" id="9805728at2"/>
<evidence type="ECO:0000313" key="6">
    <source>
        <dbReference type="EMBL" id="OMF04967.1"/>
    </source>
</evidence>
<dbReference type="Proteomes" id="UP000187134">
    <property type="component" value="Unassembled WGS sequence"/>
</dbReference>
<comment type="caution">
    <text evidence="6">The sequence shown here is derived from an EMBL/GenBank/DDBJ whole genome shotgun (WGS) entry which is preliminary data.</text>
</comment>
<comment type="catalytic activity">
    <reaction evidence="2">
        <text>3',5'-cyclic CMP + H2O = CMP + H(+)</text>
        <dbReference type="Rhea" id="RHEA:72675"/>
        <dbReference type="ChEBI" id="CHEBI:15377"/>
        <dbReference type="ChEBI" id="CHEBI:15378"/>
        <dbReference type="ChEBI" id="CHEBI:58003"/>
        <dbReference type="ChEBI" id="CHEBI:60377"/>
    </reaction>
    <physiologicalReaction direction="left-to-right" evidence="2">
        <dbReference type="Rhea" id="RHEA:72676"/>
    </physiologicalReaction>
</comment>
<name>A0A1R1BEP2_PAEAM</name>
<evidence type="ECO:0000256" key="2">
    <source>
        <dbReference type="ARBA" id="ARBA00034221"/>
    </source>
</evidence>
<reference evidence="6 7" key="1">
    <citation type="submission" date="2016-11" db="EMBL/GenBank/DDBJ databases">
        <title>Paenibacillus species isolates.</title>
        <authorList>
            <person name="Beno S.M."/>
        </authorList>
    </citation>
    <scope>NUCLEOTIDE SEQUENCE [LARGE SCALE GENOMIC DNA]</scope>
    <source>
        <strain evidence="6 7">FSL H8-0246</strain>
    </source>
</reference>
<comment type="function">
    <text evidence="3">Counteracts the endogenous Pycsar antiviral defense system. Phosphodiesterase that enables metal-dependent hydrolysis of host cyclic nucleotide Pycsar defense signals such as cCMP and cUMP.</text>
</comment>
<evidence type="ECO:0000259" key="5">
    <source>
        <dbReference type="Pfam" id="PF12706"/>
    </source>
</evidence>
<dbReference type="Gene3D" id="3.60.15.10">
    <property type="entry name" value="Ribonuclease Z/Hydroxyacylglutathione hydrolase-like"/>
    <property type="match status" value="1"/>
</dbReference>
<dbReference type="SUPFAM" id="SSF56281">
    <property type="entry name" value="Metallo-hydrolase/oxidoreductase"/>
    <property type="match status" value="1"/>
</dbReference>
<feature type="domain" description="Metallo-beta-lactamase" evidence="5">
    <location>
        <begin position="50"/>
        <end position="223"/>
    </location>
</feature>
<dbReference type="InterPro" id="IPR036866">
    <property type="entry name" value="RibonucZ/Hydroxyglut_hydro"/>
</dbReference>
<dbReference type="Pfam" id="PF12706">
    <property type="entry name" value="Lactamase_B_2"/>
    <property type="match status" value="1"/>
</dbReference>
<dbReference type="RefSeq" id="WP_076334221.1">
    <property type="nucleotide sequence ID" value="NZ_MRTJ01000027.1"/>
</dbReference>
<comment type="catalytic activity">
    <reaction evidence="4">
        <text>3',5'-cyclic UMP + H2O = UMP + H(+)</text>
        <dbReference type="Rhea" id="RHEA:70575"/>
        <dbReference type="ChEBI" id="CHEBI:15377"/>
        <dbReference type="ChEBI" id="CHEBI:15378"/>
        <dbReference type="ChEBI" id="CHEBI:57865"/>
        <dbReference type="ChEBI" id="CHEBI:184387"/>
    </reaction>
    <physiologicalReaction direction="left-to-right" evidence="4">
        <dbReference type="Rhea" id="RHEA:70576"/>
    </physiologicalReaction>
</comment>
<evidence type="ECO:0000256" key="4">
    <source>
        <dbReference type="ARBA" id="ARBA00048505"/>
    </source>
</evidence>
<evidence type="ECO:0000313" key="7">
    <source>
        <dbReference type="Proteomes" id="UP000187134"/>
    </source>
</evidence>
<accession>A0A1R1BEP2</accession>
<gene>
    <name evidence="6" type="ORF">BK131_29265</name>
</gene>
<proteinExistence type="predicted"/>
<dbReference type="AlphaFoldDB" id="A0A1R1BEP2"/>
<dbReference type="GO" id="GO:0016787">
    <property type="term" value="F:hydrolase activity"/>
    <property type="evidence" value="ECO:0007669"/>
    <property type="project" value="UniProtKB-KW"/>
</dbReference>